<comment type="subcellular location">
    <subcellularLocation>
        <location evidence="1">Cytoplasm</location>
        <location evidence="1">Cytoskeleton</location>
    </subcellularLocation>
</comment>
<dbReference type="GO" id="GO:0007019">
    <property type="term" value="P:microtubule depolymerization"/>
    <property type="evidence" value="ECO:0007669"/>
    <property type="project" value="TreeGrafter"/>
</dbReference>
<name>A0A6A3D1U2_HIBSY</name>
<dbReference type="InterPro" id="IPR028021">
    <property type="entry name" value="Katanin_C-terminal"/>
</dbReference>
<dbReference type="Proteomes" id="UP000436088">
    <property type="component" value="Unassembled WGS sequence"/>
</dbReference>
<sequence length="423" mass="46366">MLLKPAHVRGPSVNKFQVEKLSLTVELGTLRSIKSGLDSEKDMNSQTRLVSEDGARKSCDGKDSNIKSDIEKSEKGEIQISRMESTSSCEGSFTDIQISRGEATPTPDGLVTVDQISRGELTFTPARIITGNQTSRQGSTITPERIIIGNQISRREPNLKSSVINTGNQFSRRESNLASSGAINGNRISISKSTSSCNVIVTGNQTGRESTSIASEVISRNQLSRREATSANDRSGPNVTITDIHVSRRGFSYATDENVTIVESQITKGTSIASDDGNITESLLQAHDIFLSTLRWCDNFGKRMTLKMQLVPCGNCQIILCKQMKSVVLWKKMEILTLDLFSGLLPVLMGLLDSKTERHVNISLDMLLKLVAVFGPMIHSTVSAPRGVGVDLHAEQRRECCNQCFIQLQKNQKLLPPLVRLDA</sequence>
<reference evidence="6" key="1">
    <citation type="submission" date="2019-09" db="EMBL/GenBank/DDBJ databases">
        <title>Draft genome information of white flower Hibiscus syriacus.</title>
        <authorList>
            <person name="Kim Y.-M."/>
        </authorList>
    </citation>
    <scope>NUCLEOTIDE SEQUENCE [LARGE SCALE GENOMIC DNA]</scope>
    <source>
        <strain evidence="6">YM2019G1</strain>
    </source>
</reference>
<evidence type="ECO:0000256" key="3">
    <source>
        <dbReference type="ARBA" id="ARBA00023212"/>
    </source>
</evidence>
<keyword evidence="3" id="KW-0206">Cytoskeleton</keyword>
<evidence type="ECO:0000313" key="7">
    <source>
        <dbReference type="Proteomes" id="UP000436088"/>
    </source>
</evidence>
<evidence type="ECO:0000313" key="6">
    <source>
        <dbReference type="EMBL" id="KAE8733229.1"/>
    </source>
</evidence>
<evidence type="ECO:0000256" key="4">
    <source>
        <dbReference type="SAM" id="MobiDB-lite"/>
    </source>
</evidence>
<evidence type="ECO:0000256" key="1">
    <source>
        <dbReference type="ARBA" id="ARBA00004245"/>
    </source>
</evidence>
<dbReference type="EMBL" id="VEPZ02000123">
    <property type="protein sequence ID" value="KAE8733229.1"/>
    <property type="molecule type" value="Genomic_DNA"/>
</dbReference>
<evidence type="ECO:0000259" key="5">
    <source>
        <dbReference type="Pfam" id="PF13925"/>
    </source>
</evidence>
<feature type="domain" description="Katanin p80 subunit C-terminal" evidence="5">
    <location>
        <begin position="329"/>
        <end position="420"/>
    </location>
</feature>
<gene>
    <name evidence="6" type="ORF">F3Y22_tig00001478pilonHSYRG00472</name>
</gene>
<dbReference type="PANTHER" id="PTHR19845:SF15">
    <property type="entry name" value="KATANIN P80 WD40 REPEAT-CONTAINING SUBUNIT B1 HOMOLOG KTN80.2"/>
    <property type="match status" value="1"/>
</dbReference>
<proteinExistence type="predicted"/>
<organism evidence="6 7">
    <name type="scientific">Hibiscus syriacus</name>
    <name type="common">Rose of Sharon</name>
    <dbReference type="NCBI Taxonomy" id="106335"/>
    <lineage>
        <taxon>Eukaryota</taxon>
        <taxon>Viridiplantae</taxon>
        <taxon>Streptophyta</taxon>
        <taxon>Embryophyta</taxon>
        <taxon>Tracheophyta</taxon>
        <taxon>Spermatophyta</taxon>
        <taxon>Magnoliopsida</taxon>
        <taxon>eudicotyledons</taxon>
        <taxon>Gunneridae</taxon>
        <taxon>Pentapetalae</taxon>
        <taxon>rosids</taxon>
        <taxon>malvids</taxon>
        <taxon>Malvales</taxon>
        <taxon>Malvaceae</taxon>
        <taxon>Malvoideae</taxon>
        <taxon>Hibiscus</taxon>
    </lineage>
</organism>
<evidence type="ECO:0000256" key="2">
    <source>
        <dbReference type="ARBA" id="ARBA00022490"/>
    </source>
</evidence>
<dbReference type="GO" id="GO:0008017">
    <property type="term" value="F:microtubule binding"/>
    <property type="evidence" value="ECO:0007669"/>
    <property type="project" value="InterPro"/>
</dbReference>
<dbReference type="GO" id="GO:0008352">
    <property type="term" value="C:katanin complex"/>
    <property type="evidence" value="ECO:0007669"/>
    <property type="project" value="TreeGrafter"/>
</dbReference>
<dbReference type="Pfam" id="PF13925">
    <property type="entry name" value="Katanin_con80"/>
    <property type="match status" value="1"/>
</dbReference>
<feature type="region of interest" description="Disordered" evidence="4">
    <location>
        <begin position="38"/>
        <end position="67"/>
    </location>
</feature>
<keyword evidence="2" id="KW-0963">Cytoplasm</keyword>
<dbReference type="PANTHER" id="PTHR19845">
    <property type="entry name" value="KATANIN P80 SUBUNIT"/>
    <property type="match status" value="1"/>
</dbReference>
<dbReference type="AlphaFoldDB" id="A0A6A3D1U2"/>
<protein>
    <submittedName>
        <fullName evidence="6">Transducin/WD40 repeat-like superfamily protein isoform 2</fullName>
    </submittedName>
</protein>
<feature type="compositionally biased region" description="Basic and acidic residues" evidence="4">
    <location>
        <begin position="50"/>
        <end position="67"/>
    </location>
</feature>
<comment type="caution">
    <text evidence="6">The sequence shown here is derived from an EMBL/GenBank/DDBJ whole genome shotgun (WGS) entry which is preliminary data.</text>
</comment>
<accession>A0A6A3D1U2</accession>
<keyword evidence="7" id="KW-1185">Reference proteome</keyword>